<name>A0A822N2B9_9VIBR</name>
<accession>A0A822N2B9</accession>
<organism evidence="1 2">
    <name type="scientific">Vibrio crassostreae</name>
    <dbReference type="NCBI Taxonomy" id="246167"/>
    <lineage>
        <taxon>Bacteria</taxon>
        <taxon>Pseudomonadati</taxon>
        <taxon>Pseudomonadota</taxon>
        <taxon>Gammaproteobacteria</taxon>
        <taxon>Vibrionales</taxon>
        <taxon>Vibrionaceae</taxon>
        <taxon>Vibrio</taxon>
    </lineage>
</organism>
<gene>
    <name evidence="1" type="ORF">VCR5J5_240355</name>
</gene>
<reference evidence="2" key="1">
    <citation type="submission" date="2014-06" db="EMBL/GenBank/DDBJ databases">
        <authorList>
            <person name="Le Roux Frederique"/>
        </authorList>
    </citation>
    <scope>NUCLEOTIDE SEQUENCE [LARGE SCALE GENOMIC DNA]</scope>
    <source>
        <strain evidence="2">J5-5</strain>
    </source>
</reference>
<protein>
    <submittedName>
        <fullName evidence="1">Uncharacterized protein</fullName>
    </submittedName>
</protein>
<dbReference type="AlphaFoldDB" id="A0A822N2B9"/>
<dbReference type="Proteomes" id="UP000049495">
    <property type="component" value="Unassembled WGS sequence"/>
</dbReference>
<evidence type="ECO:0000313" key="2">
    <source>
        <dbReference type="Proteomes" id="UP000049495"/>
    </source>
</evidence>
<dbReference type="EMBL" id="CCJV01000083">
    <property type="protein sequence ID" value="CDT33022.1"/>
    <property type="molecule type" value="Genomic_DNA"/>
</dbReference>
<proteinExistence type="predicted"/>
<sequence>MIIFRNHIKIIDIDLVTRRMKLIAHRLNKKRAAGHKLLKELRMNFALFIKATRGI</sequence>
<comment type="caution">
    <text evidence="1">The sequence shown here is derived from an EMBL/GenBank/DDBJ whole genome shotgun (WGS) entry which is preliminary data.</text>
</comment>
<evidence type="ECO:0000313" key="1">
    <source>
        <dbReference type="EMBL" id="CDT33022.1"/>
    </source>
</evidence>